<protein>
    <submittedName>
        <fullName evidence="1">Uncharacterized protein</fullName>
    </submittedName>
</protein>
<accession>A0A2R6S3X7</accession>
<organism evidence="1 2">
    <name type="scientific">Hermanssonia centrifuga</name>
    <dbReference type="NCBI Taxonomy" id="98765"/>
    <lineage>
        <taxon>Eukaryota</taxon>
        <taxon>Fungi</taxon>
        <taxon>Dikarya</taxon>
        <taxon>Basidiomycota</taxon>
        <taxon>Agaricomycotina</taxon>
        <taxon>Agaricomycetes</taxon>
        <taxon>Polyporales</taxon>
        <taxon>Meruliaceae</taxon>
        <taxon>Hermanssonia</taxon>
    </lineage>
</organism>
<sequence length="56" mass="6054">MTSLSRDAGLAYGSKDAACPGGLGLAQWADSEYMWYAAWAIGYVKQFDSKYIPDGV</sequence>
<reference evidence="1 2" key="1">
    <citation type="submission" date="2018-02" db="EMBL/GenBank/DDBJ databases">
        <title>Genome sequence of the basidiomycete white-rot fungus Phlebia centrifuga.</title>
        <authorList>
            <person name="Granchi Z."/>
            <person name="Peng M."/>
            <person name="de Vries R.P."/>
            <person name="Hilden K."/>
            <person name="Makela M.R."/>
            <person name="Grigoriev I."/>
            <person name="Riley R."/>
        </authorList>
    </citation>
    <scope>NUCLEOTIDE SEQUENCE [LARGE SCALE GENOMIC DNA]</scope>
    <source>
        <strain evidence="1 2">FBCC195</strain>
    </source>
</reference>
<proteinExistence type="predicted"/>
<name>A0A2R6S3X7_9APHY</name>
<keyword evidence="2" id="KW-1185">Reference proteome</keyword>
<evidence type="ECO:0000313" key="2">
    <source>
        <dbReference type="Proteomes" id="UP000186601"/>
    </source>
</evidence>
<gene>
    <name evidence="1" type="ORF">PHLCEN_2v1171</name>
</gene>
<dbReference type="AlphaFoldDB" id="A0A2R6S3X7"/>
<evidence type="ECO:0000313" key="1">
    <source>
        <dbReference type="EMBL" id="PSS36955.1"/>
    </source>
</evidence>
<comment type="caution">
    <text evidence="1">The sequence shown here is derived from an EMBL/GenBank/DDBJ whole genome shotgun (WGS) entry which is preliminary data.</text>
</comment>
<dbReference type="EMBL" id="MLYV02000089">
    <property type="protein sequence ID" value="PSS36955.1"/>
    <property type="molecule type" value="Genomic_DNA"/>
</dbReference>
<dbReference type="Proteomes" id="UP000186601">
    <property type="component" value="Unassembled WGS sequence"/>
</dbReference>